<dbReference type="Proteomes" id="UP000821865">
    <property type="component" value="Chromosome 8"/>
</dbReference>
<organism evidence="1 2">
    <name type="scientific">Dermacentor silvarum</name>
    <name type="common">Tick</name>
    <dbReference type="NCBI Taxonomy" id="543639"/>
    <lineage>
        <taxon>Eukaryota</taxon>
        <taxon>Metazoa</taxon>
        <taxon>Ecdysozoa</taxon>
        <taxon>Arthropoda</taxon>
        <taxon>Chelicerata</taxon>
        <taxon>Arachnida</taxon>
        <taxon>Acari</taxon>
        <taxon>Parasitiformes</taxon>
        <taxon>Ixodida</taxon>
        <taxon>Ixodoidea</taxon>
        <taxon>Ixodidae</taxon>
        <taxon>Rhipicephalinae</taxon>
        <taxon>Dermacentor</taxon>
    </lineage>
</organism>
<name>A0ACB8CCJ2_DERSI</name>
<gene>
    <name evidence="1" type="ORF">HPB49_025457</name>
</gene>
<keyword evidence="2" id="KW-1185">Reference proteome</keyword>
<protein>
    <submittedName>
        <fullName evidence="1">Uncharacterized protein</fullName>
    </submittedName>
</protein>
<evidence type="ECO:0000313" key="1">
    <source>
        <dbReference type="EMBL" id="KAH7938569.1"/>
    </source>
</evidence>
<accession>A0ACB8CCJ2</accession>
<dbReference type="EMBL" id="CM023477">
    <property type="protein sequence ID" value="KAH7938569.1"/>
    <property type="molecule type" value="Genomic_DNA"/>
</dbReference>
<evidence type="ECO:0000313" key="2">
    <source>
        <dbReference type="Proteomes" id="UP000821865"/>
    </source>
</evidence>
<reference evidence="1" key="1">
    <citation type="submission" date="2020-05" db="EMBL/GenBank/DDBJ databases">
        <title>Large-scale comparative analyses of tick genomes elucidate their genetic diversity and vector capacities.</title>
        <authorList>
            <person name="Jia N."/>
            <person name="Wang J."/>
            <person name="Shi W."/>
            <person name="Du L."/>
            <person name="Sun Y."/>
            <person name="Zhan W."/>
            <person name="Jiang J."/>
            <person name="Wang Q."/>
            <person name="Zhang B."/>
            <person name="Ji P."/>
            <person name="Sakyi L.B."/>
            <person name="Cui X."/>
            <person name="Yuan T."/>
            <person name="Jiang B."/>
            <person name="Yang W."/>
            <person name="Lam T.T.-Y."/>
            <person name="Chang Q."/>
            <person name="Ding S."/>
            <person name="Wang X."/>
            <person name="Zhu J."/>
            <person name="Ruan X."/>
            <person name="Zhao L."/>
            <person name="Wei J."/>
            <person name="Que T."/>
            <person name="Du C."/>
            <person name="Cheng J."/>
            <person name="Dai P."/>
            <person name="Han X."/>
            <person name="Huang E."/>
            <person name="Gao Y."/>
            <person name="Liu J."/>
            <person name="Shao H."/>
            <person name="Ye R."/>
            <person name="Li L."/>
            <person name="Wei W."/>
            <person name="Wang X."/>
            <person name="Wang C."/>
            <person name="Yang T."/>
            <person name="Huo Q."/>
            <person name="Li W."/>
            <person name="Guo W."/>
            <person name="Chen H."/>
            <person name="Zhou L."/>
            <person name="Ni X."/>
            <person name="Tian J."/>
            <person name="Zhou Y."/>
            <person name="Sheng Y."/>
            <person name="Liu T."/>
            <person name="Pan Y."/>
            <person name="Xia L."/>
            <person name="Li J."/>
            <person name="Zhao F."/>
            <person name="Cao W."/>
        </authorList>
    </citation>
    <scope>NUCLEOTIDE SEQUENCE</scope>
    <source>
        <strain evidence="1">Dsil-2018</strain>
    </source>
</reference>
<proteinExistence type="predicted"/>
<comment type="caution">
    <text evidence="1">The sequence shown here is derived from an EMBL/GenBank/DDBJ whole genome shotgun (WGS) entry which is preliminary data.</text>
</comment>
<sequence length="311" mass="33821">MVFQKSARRDGLGVVSVSSYVLLSFLAQAALAQNATIASGQGASAGVTSTSPDNPGGETSAIDYAQVARDVVVAGLSKVPPSVIRRLLEADVRPECSTALVRTMRAFQDLEPWALRLFDASGKYPTGLFEAAHVDLGSFDECLETAVRDRYGNVLSRGQYCNLLVYTKNATAMELANTISEAFHPRLRYFSEYVFTPGDPIARLGVCFLDDCTQHDLHALANSGSCAGPFHVARNIALSTKVIRYRWARTLVHRRNSTDPFSLVCISALVGTQVHCRTRQYRPRWSGSTGSVRVVPQVEPLHTLASLEALA</sequence>